<dbReference type="InterPro" id="IPR015421">
    <property type="entry name" value="PyrdxlP-dep_Trfase_major"/>
</dbReference>
<dbReference type="InterPro" id="IPR015424">
    <property type="entry name" value="PyrdxlP-dep_Trfase"/>
</dbReference>
<dbReference type="Pfam" id="PF01041">
    <property type="entry name" value="DegT_DnrJ_EryC1"/>
    <property type="match status" value="1"/>
</dbReference>
<evidence type="ECO:0000313" key="5">
    <source>
        <dbReference type="EMBL" id="KAB8123269.1"/>
    </source>
</evidence>
<comment type="similarity">
    <text evidence="2 3">Belongs to the DegT/DnrJ/EryC1 family.</text>
</comment>
<dbReference type="PIRSF" id="PIRSF000390">
    <property type="entry name" value="PLP_StrS"/>
    <property type="match status" value="1"/>
</dbReference>
<evidence type="ECO:0000256" key="4">
    <source>
        <dbReference type="SAM" id="Phobius"/>
    </source>
</evidence>
<comment type="caution">
    <text evidence="5">The sequence shown here is derived from an EMBL/GenBank/DDBJ whole genome shotgun (WGS) entry which is preliminary data.</text>
</comment>
<keyword evidence="4" id="KW-0812">Transmembrane</keyword>
<organism evidence="5 6">
    <name type="scientific">Komagataeibacter medellinensis</name>
    <dbReference type="NCBI Taxonomy" id="1177712"/>
    <lineage>
        <taxon>Bacteria</taxon>
        <taxon>Pseudomonadati</taxon>
        <taxon>Pseudomonadota</taxon>
        <taxon>Alphaproteobacteria</taxon>
        <taxon>Acetobacterales</taxon>
        <taxon>Acetobacteraceae</taxon>
        <taxon>Komagataeibacter</taxon>
    </lineage>
</organism>
<evidence type="ECO:0000256" key="1">
    <source>
        <dbReference type="ARBA" id="ARBA00022898"/>
    </source>
</evidence>
<gene>
    <name evidence="5" type="ORF">D3W54_02530</name>
</gene>
<dbReference type="Gene3D" id="3.40.640.10">
    <property type="entry name" value="Type I PLP-dependent aspartate aminotransferase-like (Major domain)"/>
    <property type="match status" value="1"/>
</dbReference>
<keyword evidence="6" id="KW-1185">Reference proteome</keyword>
<keyword evidence="4" id="KW-0472">Membrane</keyword>
<feature type="transmembrane region" description="Helical" evidence="4">
    <location>
        <begin position="53"/>
        <end position="77"/>
    </location>
</feature>
<keyword evidence="4" id="KW-1133">Transmembrane helix</keyword>
<dbReference type="EMBL" id="QYAZ01000001">
    <property type="protein sequence ID" value="KAB8123269.1"/>
    <property type="molecule type" value="Genomic_DNA"/>
</dbReference>
<feature type="transmembrane region" description="Helical" evidence="4">
    <location>
        <begin position="89"/>
        <end position="113"/>
    </location>
</feature>
<keyword evidence="1 3" id="KW-0663">Pyridoxal phosphate</keyword>
<dbReference type="PANTHER" id="PTHR30244:SF9">
    <property type="entry name" value="PROTEIN RV3402C"/>
    <property type="match status" value="1"/>
</dbReference>
<dbReference type="RefSeq" id="WP_153468125.1">
    <property type="nucleotide sequence ID" value="NZ_QYAZ01000001.1"/>
</dbReference>
<evidence type="ECO:0000256" key="2">
    <source>
        <dbReference type="ARBA" id="ARBA00037999"/>
    </source>
</evidence>
<reference evidence="5 6" key="1">
    <citation type="submission" date="2018-09" db="EMBL/GenBank/DDBJ databases">
        <title>Genome sequence and characterization of the bcs clusters for the production of nanocellulose from the low pH resistant strain Komagataeibacter medellinensis ID13488.</title>
        <authorList>
            <person name="Hernandez-Arriaga A.M."/>
            <person name="Del Cerro C."/>
            <person name="Urbina L."/>
            <person name="Eceiza A."/>
            <person name="Retegi A."/>
            <person name="Prieto M.A."/>
        </authorList>
    </citation>
    <scope>NUCLEOTIDE SEQUENCE [LARGE SCALE GENOMIC DNA]</scope>
    <source>
        <strain evidence="5 6">ID13488</strain>
    </source>
</reference>
<dbReference type="PANTHER" id="PTHR30244">
    <property type="entry name" value="TRANSAMINASE"/>
    <property type="match status" value="1"/>
</dbReference>
<name>A0ABQ6VSV5_9PROT</name>
<evidence type="ECO:0000313" key="6">
    <source>
        <dbReference type="Proteomes" id="UP000427842"/>
    </source>
</evidence>
<accession>A0ABQ6VSV5</accession>
<dbReference type="InterPro" id="IPR000653">
    <property type="entry name" value="DegT/StrS_aminotransferase"/>
</dbReference>
<sequence>MTEISYPEISFIRSNIPKISQLSDDIIAMEQSGIYTNYGPINQKFEKRLIEQMFGGIGQCVTVCNATIGLMMALKYVTRHTTPNRTPYIIMPSFTFAAAAHAVLWAGFIPLFCDIDPQDWMASHQAEDELLHRYDGEVAAIFPYATFGNATDITRYTALEKKTGIPAVIDAAASLGAHDAQGQGFGSGSPHAIVCSLHATKTMGIGEGGFIYANNPDMIAALRAMGNFGFGQVRHATMPGLNSKLPEIGALLALSGLDHLDNVVRKKICIEQLYYELLPGFEFQHQRGTRTSYQFLPVRLPASLIPHRSAILERMKNRRIGTATYFSPHLHEQSYFAAHSKAGDLSTTRALSASIVSLPLWHEMTPEMVHYVCQEFLSACAAYGM</sequence>
<dbReference type="SUPFAM" id="SSF53383">
    <property type="entry name" value="PLP-dependent transferases"/>
    <property type="match status" value="1"/>
</dbReference>
<dbReference type="Proteomes" id="UP000427842">
    <property type="component" value="Unassembled WGS sequence"/>
</dbReference>
<proteinExistence type="inferred from homology"/>
<protein>
    <submittedName>
        <fullName evidence="5">Transcriptional regulator</fullName>
    </submittedName>
</protein>
<evidence type="ECO:0000256" key="3">
    <source>
        <dbReference type="RuleBase" id="RU004508"/>
    </source>
</evidence>